<feature type="domain" description="UspA" evidence="4">
    <location>
        <begin position="10"/>
        <end position="140"/>
    </location>
</feature>
<name>A0ABP9NAH6_9PSEU</name>
<dbReference type="PRINTS" id="PR01438">
    <property type="entry name" value="UNVRSLSTRESS"/>
</dbReference>
<organism evidence="5 6">
    <name type="scientific">Pseudonocardia adelaidensis</name>
    <dbReference type="NCBI Taxonomy" id="648754"/>
    <lineage>
        <taxon>Bacteria</taxon>
        <taxon>Bacillati</taxon>
        <taxon>Actinomycetota</taxon>
        <taxon>Actinomycetes</taxon>
        <taxon>Pseudonocardiales</taxon>
        <taxon>Pseudonocardiaceae</taxon>
        <taxon>Pseudonocardia</taxon>
    </lineage>
</organism>
<dbReference type="Proteomes" id="UP001500804">
    <property type="component" value="Unassembled WGS sequence"/>
</dbReference>
<dbReference type="InterPro" id="IPR014729">
    <property type="entry name" value="Rossmann-like_a/b/a_fold"/>
</dbReference>
<sequence>MSAPEDQRWIVVGVDGSPRALDAVRWAGAEATRRRAGLRLVTAVDGLDRPVLGFPVDAMLEQARQGNEDAAAAAAEVAPAVTVDRKVEMGHPVAVLAAESQHAGLLVVGASGFGRIAAVVAGSVAVGVCTQAACPVVVVRGEVHDSTTPVILGVDASPVGGAAIAFAFEAAASRGVPVMAVHTWGDPPGDVRIAAQWMELADQAKRRLAERLAGWTEKYPDVRVQRIVIHSQPARGLLELSENAQLVVVGSRGHGELVGLILDSVSNAMLHRAACPVAVVRPQRG</sequence>
<evidence type="ECO:0000256" key="1">
    <source>
        <dbReference type="ARBA" id="ARBA00008791"/>
    </source>
</evidence>
<evidence type="ECO:0000259" key="4">
    <source>
        <dbReference type="Pfam" id="PF00582"/>
    </source>
</evidence>
<evidence type="ECO:0000256" key="3">
    <source>
        <dbReference type="ARBA" id="ARBA00022840"/>
    </source>
</evidence>
<dbReference type="PANTHER" id="PTHR46268:SF27">
    <property type="entry name" value="UNIVERSAL STRESS PROTEIN RV2623"/>
    <property type="match status" value="1"/>
</dbReference>
<comment type="similarity">
    <text evidence="1">Belongs to the universal stress protein A family.</text>
</comment>
<evidence type="ECO:0000313" key="5">
    <source>
        <dbReference type="EMBL" id="GAA5112847.1"/>
    </source>
</evidence>
<accession>A0ABP9NAH6</accession>
<dbReference type="InterPro" id="IPR006015">
    <property type="entry name" value="Universal_stress_UspA"/>
</dbReference>
<dbReference type="RefSeq" id="WP_345603312.1">
    <property type="nucleotide sequence ID" value="NZ_BAABJO010000003.1"/>
</dbReference>
<feature type="domain" description="UspA" evidence="4">
    <location>
        <begin position="149"/>
        <end position="281"/>
    </location>
</feature>
<comment type="caution">
    <text evidence="5">The sequence shown here is derived from an EMBL/GenBank/DDBJ whole genome shotgun (WGS) entry which is preliminary data.</text>
</comment>
<protein>
    <submittedName>
        <fullName evidence="5">Universal stress protein</fullName>
    </submittedName>
</protein>
<dbReference type="PANTHER" id="PTHR46268">
    <property type="entry name" value="STRESS RESPONSE PROTEIN NHAX"/>
    <property type="match status" value="1"/>
</dbReference>
<keyword evidence="3" id="KW-0067">ATP-binding</keyword>
<evidence type="ECO:0000313" key="6">
    <source>
        <dbReference type="Proteomes" id="UP001500804"/>
    </source>
</evidence>
<gene>
    <name evidence="5" type="ORF">GCM10023320_07600</name>
</gene>
<keyword evidence="6" id="KW-1185">Reference proteome</keyword>
<reference evidence="6" key="1">
    <citation type="journal article" date="2019" name="Int. J. Syst. Evol. Microbiol.">
        <title>The Global Catalogue of Microorganisms (GCM) 10K type strain sequencing project: providing services to taxonomists for standard genome sequencing and annotation.</title>
        <authorList>
            <consortium name="The Broad Institute Genomics Platform"/>
            <consortium name="The Broad Institute Genome Sequencing Center for Infectious Disease"/>
            <person name="Wu L."/>
            <person name="Ma J."/>
        </authorList>
    </citation>
    <scope>NUCLEOTIDE SEQUENCE [LARGE SCALE GENOMIC DNA]</scope>
    <source>
        <strain evidence="6">JCM 18302</strain>
    </source>
</reference>
<dbReference type="EMBL" id="BAABJO010000003">
    <property type="protein sequence ID" value="GAA5112847.1"/>
    <property type="molecule type" value="Genomic_DNA"/>
</dbReference>
<dbReference type="InterPro" id="IPR006016">
    <property type="entry name" value="UspA"/>
</dbReference>
<keyword evidence="2" id="KW-0547">Nucleotide-binding</keyword>
<dbReference type="SUPFAM" id="SSF52402">
    <property type="entry name" value="Adenine nucleotide alpha hydrolases-like"/>
    <property type="match status" value="2"/>
</dbReference>
<dbReference type="Pfam" id="PF00582">
    <property type="entry name" value="Usp"/>
    <property type="match status" value="2"/>
</dbReference>
<evidence type="ECO:0000256" key="2">
    <source>
        <dbReference type="ARBA" id="ARBA00022741"/>
    </source>
</evidence>
<proteinExistence type="inferred from homology"/>
<dbReference type="Gene3D" id="3.40.50.620">
    <property type="entry name" value="HUPs"/>
    <property type="match status" value="2"/>
</dbReference>